<dbReference type="STRING" id="407821.A0A087U305"/>
<comment type="catalytic activity">
    <reaction evidence="15">
        <text>(2R)-2,3-bisphosphoglycerate + H2O = (2R)-2-phosphoglycerate + phosphate</text>
        <dbReference type="Rhea" id="RHEA:27381"/>
        <dbReference type="ChEBI" id="CHEBI:15377"/>
        <dbReference type="ChEBI" id="CHEBI:43474"/>
        <dbReference type="ChEBI" id="CHEBI:58248"/>
        <dbReference type="ChEBI" id="CHEBI:58289"/>
        <dbReference type="EC" id="3.1.3.80"/>
    </reaction>
    <physiologicalReaction direction="left-to-right" evidence="15">
        <dbReference type="Rhea" id="RHEA:27382"/>
    </physiologicalReaction>
</comment>
<evidence type="ECO:0000256" key="8">
    <source>
        <dbReference type="ARBA" id="ARBA00022801"/>
    </source>
</evidence>
<evidence type="ECO:0000256" key="2">
    <source>
        <dbReference type="ARBA" id="ARBA00008422"/>
    </source>
</evidence>
<dbReference type="GO" id="GO:0003993">
    <property type="term" value="F:acid phosphatase activity"/>
    <property type="evidence" value="ECO:0007669"/>
    <property type="project" value="TreeGrafter"/>
</dbReference>
<comment type="subcellular location">
    <subcellularLocation>
        <location evidence="1">Cell membrane</location>
    </subcellularLocation>
</comment>
<dbReference type="InterPro" id="IPR029033">
    <property type="entry name" value="His_PPase_superfam"/>
</dbReference>
<keyword evidence="10" id="KW-0325">Glycoprotein</keyword>
<evidence type="ECO:0000256" key="11">
    <source>
        <dbReference type="ARBA" id="ARBA00031642"/>
    </source>
</evidence>
<dbReference type="EMBL" id="KK117912">
    <property type="protein sequence ID" value="KFM71744.1"/>
    <property type="molecule type" value="Genomic_DNA"/>
</dbReference>
<dbReference type="GO" id="GO:0034417">
    <property type="term" value="F:bisphosphoglycerate 3-phosphatase activity"/>
    <property type="evidence" value="ECO:0007669"/>
    <property type="project" value="UniProtKB-EC"/>
</dbReference>
<dbReference type="PANTHER" id="PTHR20963:SF8">
    <property type="entry name" value="MULTIPLE INOSITOL POLYPHOSPHATE PHOSPHATASE 1"/>
    <property type="match status" value="1"/>
</dbReference>
<dbReference type="AlphaFoldDB" id="A0A087U305"/>
<evidence type="ECO:0000256" key="16">
    <source>
        <dbReference type="PIRSR" id="PIRSR000894-2"/>
    </source>
</evidence>
<evidence type="ECO:0000313" key="19">
    <source>
        <dbReference type="Proteomes" id="UP000054359"/>
    </source>
</evidence>
<evidence type="ECO:0000256" key="13">
    <source>
        <dbReference type="ARBA" id="ARBA00043671"/>
    </source>
</evidence>
<feature type="transmembrane region" description="Helical" evidence="17">
    <location>
        <begin position="7"/>
        <end position="27"/>
    </location>
</feature>
<evidence type="ECO:0000256" key="14">
    <source>
        <dbReference type="ARBA" id="ARBA00043691"/>
    </source>
</evidence>
<dbReference type="Pfam" id="PF00328">
    <property type="entry name" value="His_Phos_2"/>
    <property type="match status" value="1"/>
</dbReference>
<reference evidence="18 19" key="1">
    <citation type="submission" date="2013-11" db="EMBL/GenBank/DDBJ databases">
        <title>Genome sequencing of Stegodyphus mimosarum.</title>
        <authorList>
            <person name="Bechsgaard J."/>
        </authorList>
    </citation>
    <scope>NUCLEOTIDE SEQUENCE [LARGE SCALE GENOMIC DNA]</scope>
</reference>
<evidence type="ECO:0000256" key="4">
    <source>
        <dbReference type="ARBA" id="ARBA00013040"/>
    </source>
</evidence>
<dbReference type="GO" id="GO:0052745">
    <property type="term" value="F:inositol phosphate phosphatase activity"/>
    <property type="evidence" value="ECO:0007669"/>
    <property type="project" value="TreeGrafter"/>
</dbReference>
<dbReference type="FunFam" id="3.40.50.1240:FF:000014">
    <property type="entry name" value="Multiple inositol polyphosphate phosphatase 1"/>
    <property type="match status" value="1"/>
</dbReference>
<keyword evidence="16" id="KW-1015">Disulfide bond</keyword>
<keyword evidence="17" id="KW-0812">Transmembrane</keyword>
<keyword evidence="9 17" id="KW-0472">Membrane</keyword>
<feature type="disulfide bond" evidence="16">
    <location>
        <begin position="281"/>
        <end position="294"/>
    </location>
</feature>
<comment type="catalytic activity">
    <reaction evidence="12">
        <text>1D-myo-inositol 1,2,5,6-tetrakisphosphate + H2O = 1D-myo-inositol 1,2,6-trisphosphate + phosphate</text>
        <dbReference type="Rhea" id="RHEA:77119"/>
        <dbReference type="ChEBI" id="CHEBI:15377"/>
        <dbReference type="ChEBI" id="CHEBI:43474"/>
        <dbReference type="ChEBI" id="CHEBI:195535"/>
        <dbReference type="ChEBI" id="CHEBI:195537"/>
        <dbReference type="EC" id="3.1.3.62"/>
    </reaction>
    <physiologicalReaction direction="left-to-right" evidence="12">
        <dbReference type="Rhea" id="RHEA:77120"/>
    </physiologicalReaction>
</comment>
<feature type="disulfide bond" evidence="16">
    <location>
        <begin position="81"/>
        <end position="408"/>
    </location>
</feature>
<organism evidence="18 19">
    <name type="scientific">Stegodyphus mimosarum</name>
    <name type="common">African social velvet spider</name>
    <dbReference type="NCBI Taxonomy" id="407821"/>
    <lineage>
        <taxon>Eukaryota</taxon>
        <taxon>Metazoa</taxon>
        <taxon>Ecdysozoa</taxon>
        <taxon>Arthropoda</taxon>
        <taxon>Chelicerata</taxon>
        <taxon>Arachnida</taxon>
        <taxon>Araneae</taxon>
        <taxon>Araneomorphae</taxon>
        <taxon>Entelegynae</taxon>
        <taxon>Eresoidea</taxon>
        <taxon>Eresidae</taxon>
        <taxon>Stegodyphus</taxon>
    </lineage>
</organism>
<keyword evidence="7" id="KW-0732">Signal</keyword>
<dbReference type="EC" id="3.1.3.62" evidence="4"/>
<evidence type="ECO:0000256" key="3">
    <source>
        <dbReference type="ARBA" id="ARBA00012976"/>
    </source>
</evidence>
<keyword evidence="8" id="KW-0378">Hydrolase</keyword>
<comment type="catalytic activity">
    <reaction evidence="14">
        <text>1D-myo-inositol hexakisphosphate + H2O = 1D-myo-inositol 1,2,4,5,6-pentakisphosphate + phosphate</text>
        <dbReference type="Rhea" id="RHEA:16989"/>
        <dbReference type="ChEBI" id="CHEBI:15377"/>
        <dbReference type="ChEBI" id="CHEBI:43474"/>
        <dbReference type="ChEBI" id="CHEBI:57798"/>
        <dbReference type="ChEBI" id="CHEBI:58130"/>
        <dbReference type="EC" id="3.1.3.62"/>
    </reaction>
    <physiologicalReaction direction="left-to-right" evidence="14">
        <dbReference type="Rhea" id="RHEA:16990"/>
    </physiologicalReaction>
</comment>
<gene>
    <name evidence="18" type="ORF">X975_23398</name>
</gene>
<proteinExistence type="inferred from homology"/>
<evidence type="ECO:0000256" key="1">
    <source>
        <dbReference type="ARBA" id="ARBA00004236"/>
    </source>
</evidence>
<keyword evidence="6" id="KW-1003">Cell membrane</keyword>
<feature type="disulfide bond" evidence="16">
    <location>
        <begin position="428"/>
        <end position="433"/>
    </location>
</feature>
<dbReference type="CDD" id="cd07061">
    <property type="entry name" value="HP_HAP_like"/>
    <property type="match status" value="1"/>
</dbReference>
<dbReference type="OMA" id="SLHSPWC"/>
<dbReference type="InterPro" id="IPR016274">
    <property type="entry name" value="Histidine_acid_Pase_euk"/>
</dbReference>
<protein>
    <recommendedName>
        <fullName evidence="5">Multiple inositol polyphosphate phosphatase 1</fullName>
        <ecNumber evidence="4">3.1.3.62</ecNumber>
        <ecNumber evidence="3">3.1.3.80</ecNumber>
    </recommendedName>
    <alternativeName>
        <fullName evidence="11">2,3-bisphosphoglycerate 3-phosphatase</fullName>
    </alternativeName>
</protein>
<sequence>MHKSTRTGLIAIAILVCVIVVILLLNLDSIKPSHDALCVKLDGGKTCHSVDTNPYRYYGTKTAYYVALGDILNYKFDVGECKPKTFYLLSRHATRYPDKDNIVEINSILPTLRDRIINSSLSGKVEICAEDLKKLKNWTSEMEPENDNKITDTGEEEAEELAQRLKRRFLAVLNETYSPEKFVIEYTSRERTRSTAEAFAKGLFNEDYKNIDFDGKTNDKVLQFHKDCKKLQKSCKDASYDISEVEKFENGSMMQKVIDSVSKRVGFNVSKEDITVMYRACVFGYALNISDIWCALFSTDELKILEYGDDLDDYYKDAYGNEINHQQACPAVEYIVNLLKTSENSTSSKAVLHFTHAGGIKKVYSAFGLFHDEKPLTASGYCTQSNRKWQSSKIAPFNTNIVFILYQCTNDLKVVAFHNERMVKLGGCSDTLCPLHDFYEHYEPIAENCDINKICCTCCKY</sequence>
<accession>A0A087U305</accession>
<evidence type="ECO:0000256" key="6">
    <source>
        <dbReference type="ARBA" id="ARBA00022475"/>
    </source>
</evidence>
<dbReference type="PIRSF" id="PIRSF000894">
    <property type="entry name" value="Acid_phosphatase"/>
    <property type="match status" value="1"/>
</dbReference>
<evidence type="ECO:0000256" key="5">
    <source>
        <dbReference type="ARBA" id="ARBA00018097"/>
    </source>
</evidence>
<dbReference type="InterPro" id="IPR000560">
    <property type="entry name" value="His_Pase_clade-2"/>
</dbReference>
<evidence type="ECO:0000256" key="10">
    <source>
        <dbReference type="ARBA" id="ARBA00023180"/>
    </source>
</evidence>
<evidence type="ECO:0000256" key="15">
    <source>
        <dbReference type="ARBA" id="ARBA00043832"/>
    </source>
</evidence>
<dbReference type="OrthoDB" id="6509975at2759"/>
<comment type="catalytic activity">
    <reaction evidence="13">
        <text>1D-myo-inositol 1,2,4,5,6-pentakisphosphate + H2O = 1D-myo-inositol 1,2,5,6-tetrakisphosphate + phosphate</text>
        <dbReference type="Rhea" id="RHEA:77115"/>
        <dbReference type="ChEBI" id="CHEBI:15377"/>
        <dbReference type="ChEBI" id="CHEBI:43474"/>
        <dbReference type="ChEBI" id="CHEBI:57798"/>
        <dbReference type="ChEBI" id="CHEBI:195535"/>
        <dbReference type="EC" id="3.1.3.62"/>
    </reaction>
    <physiologicalReaction direction="left-to-right" evidence="13">
        <dbReference type="Rhea" id="RHEA:77116"/>
    </physiologicalReaction>
</comment>
<dbReference type="GO" id="GO:0005886">
    <property type="term" value="C:plasma membrane"/>
    <property type="evidence" value="ECO:0007669"/>
    <property type="project" value="UniProtKB-SubCell"/>
</dbReference>
<dbReference type="SUPFAM" id="SSF53254">
    <property type="entry name" value="Phosphoglycerate mutase-like"/>
    <property type="match status" value="1"/>
</dbReference>
<feature type="non-terminal residue" evidence="18">
    <location>
        <position position="461"/>
    </location>
</feature>
<dbReference type="EC" id="3.1.3.80" evidence="3"/>
<comment type="similarity">
    <text evidence="2">Belongs to the histidine acid phosphatase family. MINPP1 subfamily.</text>
</comment>
<name>A0A087U305_STEMI</name>
<keyword evidence="19" id="KW-1185">Reference proteome</keyword>
<dbReference type="Proteomes" id="UP000054359">
    <property type="component" value="Unassembled WGS sequence"/>
</dbReference>
<dbReference type="Gene3D" id="3.40.50.1240">
    <property type="entry name" value="Phosphoglycerate mutase-like"/>
    <property type="match status" value="1"/>
</dbReference>
<evidence type="ECO:0000256" key="17">
    <source>
        <dbReference type="SAM" id="Phobius"/>
    </source>
</evidence>
<keyword evidence="17" id="KW-1133">Transmembrane helix</keyword>
<dbReference type="PANTHER" id="PTHR20963">
    <property type="entry name" value="MULTIPLE INOSITOL POLYPHOSPHATE PHOSPHATASE-RELATED"/>
    <property type="match status" value="1"/>
</dbReference>
<evidence type="ECO:0000313" key="18">
    <source>
        <dbReference type="EMBL" id="KFM71744.1"/>
    </source>
</evidence>
<evidence type="ECO:0000256" key="12">
    <source>
        <dbReference type="ARBA" id="ARBA00043668"/>
    </source>
</evidence>
<evidence type="ECO:0000256" key="9">
    <source>
        <dbReference type="ARBA" id="ARBA00023136"/>
    </source>
</evidence>
<evidence type="ECO:0000256" key="7">
    <source>
        <dbReference type="ARBA" id="ARBA00022729"/>
    </source>
</evidence>